<comment type="caution">
    <text evidence="9">The sequence shown here is derived from an EMBL/GenBank/DDBJ whole genome shotgun (WGS) entry which is preliminary data.</text>
</comment>
<dbReference type="RefSeq" id="WP_372561736.1">
    <property type="nucleotide sequence ID" value="NZ_JBGOSP010000002.1"/>
</dbReference>
<gene>
    <name evidence="9" type="ORF">ACEG43_04185</name>
</gene>
<evidence type="ECO:0000256" key="7">
    <source>
        <dbReference type="RuleBase" id="RU363032"/>
    </source>
</evidence>
<sequence>MWRIHLPIARPAVITLVLLSFMWTWNDYFLSLITVSDPGLQPMTLGLGAFSTRYGTQANPLSAGAVLISLPIVVLCLFSQRHFVRGMLSGALRERERRAAAPAGPL</sequence>
<keyword evidence="3" id="KW-1003">Cell membrane</keyword>
<evidence type="ECO:0000313" key="9">
    <source>
        <dbReference type="EMBL" id="MFA3835388.1"/>
    </source>
</evidence>
<dbReference type="InterPro" id="IPR000515">
    <property type="entry name" value="MetI-like"/>
</dbReference>
<evidence type="ECO:0000313" key="10">
    <source>
        <dbReference type="Proteomes" id="UP001571476"/>
    </source>
</evidence>
<accession>A0ABV4SCU6</accession>
<dbReference type="Gene3D" id="1.10.3720.10">
    <property type="entry name" value="MetI-like"/>
    <property type="match status" value="1"/>
</dbReference>
<keyword evidence="4 7" id="KW-0812">Transmembrane</keyword>
<keyword evidence="5 7" id="KW-1133">Transmembrane helix</keyword>
<evidence type="ECO:0000256" key="1">
    <source>
        <dbReference type="ARBA" id="ARBA00004651"/>
    </source>
</evidence>
<proteinExistence type="inferred from homology"/>
<dbReference type="PANTHER" id="PTHR43744">
    <property type="entry name" value="ABC TRANSPORTER PERMEASE PROTEIN MG189-RELATED-RELATED"/>
    <property type="match status" value="1"/>
</dbReference>
<evidence type="ECO:0000256" key="6">
    <source>
        <dbReference type="ARBA" id="ARBA00023136"/>
    </source>
</evidence>
<keyword evidence="6 7" id="KW-0472">Membrane</keyword>
<dbReference type="SUPFAM" id="SSF161098">
    <property type="entry name" value="MetI-like"/>
    <property type="match status" value="1"/>
</dbReference>
<evidence type="ECO:0000256" key="5">
    <source>
        <dbReference type="ARBA" id="ARBA00022989"/>
    </source>
</evidence>
<keyword evidence="2 7" id="KW-0813">Transport</keyword>
<reference evidence="9 10" key="1">
    <citation type="submission" date="2024-08" db="EMBL/GenBank/DDBJ databases">
        <title>Genome sequence of Streptomyces aureus CACIA-1.46HGO.</title>
        <authorList>
            <person name="Evangelista-Martinez Z."/>
        </authorList>
    </citation>
    <scope>NUCLEOTIDE SEQUENCE [LARGE SCALE GENOMIC DNA]</scope>
    <source>
        <strain evidence="9 10">CACIA-1.46HGO</strain>
    </source>
</reference>
<protein>
    <submittedName>
        <fullName evidence="9">ABC transporter permease subunit</fullName>
    </submittedName>
</protein>
<keyword evidence="10" id="KW-1185">Reference proteome</keyword>
<dbReference type="EMBL" id="JBGOSP010000002">
    <property type="protein sequence ID" value="MFA3835388.1"/>
    <property type="molecule type" value="Genomic_DNA"/>
</dbReference>
<organism evidence="9 10">
    <name type="scientific">Streptomyces aureus</name>
    <dbReference type="NCBI Taxonomy" id="193461"/>
    <lineage>
        <taxon>Bacteria</taxon>
        <taxon>Bacillati</taxon>
        <taxon>Actinomycetota</taxon>
        <taxon>Actinomycetes</taxon>
        <taxon>Kitasatosporales</taxon>
        <taxon>Streptomycetaceae</taxon>
        <taxon>Streptomyces</taxon>
    </lineage>
</organism>
<dbReference type="InterPro" id="IPR035906">
    <property type="entry name" value="MetI-like_sf"/>
</dbReference>
<feature type="transmembrane region" description="Helical" evidence="7">
    <location>
        <begin position="61"/>
        <end position="78"/>
    </location>
</feature>
<feature type="transmembrane region" description="Helical" evidence="7">
    <location>
        <begin position="12"/>
        <end position="35"/>
    </location>
</feature>
<evidence type="ECO:0000259" key="8">
    <source>
        <dbReference type="PROSITE" id="PS50928"/>
    </source>
</evidence>
<name>A0ABV4SCU6_9ACTN</name>
<evidence type="ECO:0000256" key="2">
    <source>
        <dbReference type="ARBA" id="ARBA00022448"/>
    </source>
</evidence>
<feature type="domain" description="ABC transmembrane type-1" evidence="8">
    <location>
        <begin position="1"/>
        <end position="79"/>
    </location>
</feature>
<dbReference type="PANTHER" id="PTHR43744:SF12">
    <property type="entry name" value="ABC TRANSPORTER PERMEASE PROTEIN MG189-RELATED"/>
    <property type="match status" value="1"/>
</dbReference>
<dbReference type="Pfam" id="PF00528">
    <property type="entry name" value="BPD_transp_1"/>
    <property type="match status" value="1"/>
</dbReference>
<dbReference type="Proteomes" id="UP001571476">
    <property type="component" value="Unassembled WGS sequence"/>
</dbReference>
<comment type="subcellular location">
    <subcellularLocation>
        <location evidence="1 7">Cell membrane</location>
        <topology evidence="1 7">Multi-pass membrane protein</topology>
    </subcellularLocation>
</comment>
<dbReference type="PROSITE" id="PS50928">
    <property type="entry name" value="ABC_TM1"/>
    <property type="match status" value="1"/>
</dbReference>
<comment type="similarity">
    <text evidence="7">Belongs to the binding-protein-dependent transport system permease family.</text>
</comment>
<evidence type="ECO:0000256" key="4">
    <source>
        <dbReference type="ARBA" id="ARBA00022692"/>
    </source>
</evidence>
<evidence type="ECO:0000256" key="3">
    <source>
        <dbReference type="ARBA" id="ARBA00022475"/>
    </source>
</evidence>